<feature type="domain" description="HTH lacI-type" evidence="1">
    <location>
        <begin position="6"/>
        <end position="46"/>
    </location>
</feature>
<dbReference type="PRINTS" id="PR00036">
    <property type="entry name" value="HTHLACI"/>
</dbReference>
<protein>
    <submittedName>
        <fullName evidence="2">LacI family DNA-binding transcriptional regulator</fullName>
    </submittedName>
</protein>
<reference evidence="2 3" key="1">
    <citation type="submission" date="2023-06" db="EMBL/GenBank/DDBJ databases">
        <authorList>
            <person name="Yushchuk O."/>
            <person name="Binda E."/>
            <person name="Ruckert-Reed C."/>
            <person name="Fedorenko V."/>
            <person name="Kalinowski J."/>
            <person name="Marinelli F."/>
        </authorList>
    </citation>
    <scope>NUCLEOTIDE SEQUENCE [LARGE SCALE GENOMIC DNA]</scope>
    <source>
        <strain evidence="2 3">NRRL 3884</strain>
    </source>
</reference>
<dbReference type="SMART" id="SM00354">
    <property type="entry name" value="HTH_LACI"/>
    <property type="match status" value="1"/>
</dbReference>
<dbReference type="InterPro" id="IPR010982">
    <property type="entry name" value="Lambda_DNA-bd_dom_sf"/>
</dbReference>
<organism evidence="2 3">
    <name type="scientific">Actinoplanes oblitus</name>
    <dbReference type="NCBI Taxonomy" id="3040509"/>
    <lineage>
        <taxon>Bacteria</taxon>
        <taxon>Bacillati</taxon>
        <taxon>Actinomycetota</taxon>
        <taxon>Actinomycetes</taxon>
        <taxon>Micromonosporales</taxon>
        <taxon>Micromonosporaceae</taxon>
        <taxon>Actinoplanes</taxon>
    </lineage>
</organism>
<dbReference type="CDD" id="cd01392">
    <property type="entry name" value="HTH_LacI"/>
    <property type="match status" value="1"/>
</dbReference>
<dbReference type="PROSITE" id="PS50932">
    <property type="entry name" value="HTH_LACI_2"/>
    <property type="match status" value="1"/>
</dbReference>
<dbReference type="PROSITE" id="PS00356">
    <property type="entry name" value="HTH_LACI_1"/>
    <property type="match status" value="1"/>
</dbReference>
<keyword evidence="2" id="KW-0238">DNA-binding</keyword>
<name>A0ABY8WUQ1_9ACTN</name>
<dbReference type="Pfam" id="PF00356">
    <property type="entry name" value="LacI"/>
    <property type="match status" value="1"/>
</dbReference>
<dbReference type="Proteomes" id="UP001240150">
    <property type="component" value="Chromosome"/>
</dbReference>
<sequence>MTKQRPTLADVARVAGVSRATASRAINGAYGISAESRDRVRAVAARRPGRLPTSLTVRGSS</sequence>
<dbReference type="Gene3D" id="1.10.260.40">
    <property type="entry name" value="lambda repressor-like DNA-binding domains"/>
    <property type="match status" value="1"/>
</dbReference>
<gene>
    <name evidence="2" type="ORF">ACTOB_003290</name>
</gene>
<evidence type="ECO:0000313" key="2">
    <source>
        <dbReference type="EMBL" id="WIM99630.1"/>
    </source>
</evidence>
<dbReference type="InterPro" id="IPR000843">
    <property type="entry name" value="HTH_LacI"/>
</dbReference>
<evidence type="ECO:0000259" key="1">
    <source>
        <dbReference type="PROSITE" id="PS50932"/>
    </source>
</evidence>
<evidence type="ECO:0000313" key="3">
    <source>
        <dbReference type="Proteomes" id="UP001240150"/>
    </source>
</evidence>
<dbReference type="RefSeq" id="WP_284921067.1">
    <property type="nucleotide sequence ID" value="NZ_CP126980.1"/>
</dbReference>
<dbReference type="EMBL" id="CP126980">
    <property type="protein sequence ID" value="WIM99630.1"/>
    <property type="molecule type" value="Genomic_DNA"/>
</dbReference>
<proteinExistence type="predicted"/>
<dbReference type="SUPFAM" id="SSF47413">
    <property type="entry name" value="lambda repressor-like DNA-binding domains"/>
    <property type="match status" value="1"/>
</dbReference>
<keyword evidence="3" id="KW-1185">Reference proteome</keyword>
<accession>A0ABY8WUQ1</accession>
<dbReference type="GO" id="GO:0003677">
    <property type="term" value="F:DNA binding"/>
    <property type="evidence" value="ECO:0007669"/>
    <property type="project" value="UniProtKB-KW"/>
</dbReference>